<comment type="caution">
    <text evidence="2">The sequence shown here is derived from an EMBL/GenBank/DDBJ whole genome shotgun (WGS) entry which is preliminary data.</text>
</comment>
<organism evidence="2 3">
    <name type="scientific">Reticulomyxa filosa</name>
    <dbReference type="NCBI Taxonomy" id="46433"/>
    <lineage>
        <taxon>Eukaryota</taxon>
        <taxon>Sar</taxon>
        <taxon>Rhizaria</taxon>
        <taxon>Retaria</taxon>
        <taxon>Foraminifera</taxon>
        <taxon>Monothalamids</taxon>
        <taxon>Reticulomyxidae</taxon>
        <taxon>Reticulomyxa</taxon>
    </lineage>
</organism>
<keyword evidence="3" id="KW-1185">Reference proteome</keyword>
<accession>X6P101</accession>
<evidence type="ECO:0000313" key="2">
    <source>
        <dbReference type="EMBL" id="ETO32250.1"/>
    </source>
</evidence>
<gene>
    <name evidence="2" type="ORF">RFI_04867</name>
</gene>
<evidence type="ECO:0000313" key="3">
    <source>
        <dbReference type="Proteomes" id="UP000023152"/>
    </source>
</evidence>
<dbReference type="AlphaFoldDB" id="X6P101"/>
<proteinExistence type="predicted"/>
<feature type="region of interest" description="Disordered" evidence="1">
    <location>
        <begin position="379"/>
        <end position="419"/>
    </location>
</feature>
<dbReference type="Proteomes" id="UP000023152">
    <property type="component" value="Unassembled WGS sequence"/>
</dbReference>
<protein>
    <submittedName>
        <fullName evidence="2">Uncharacterized protein</fullName>
    </submittedName>
</protein>
<evidence type="ECO:0000256" key="1">
    <source>
        <dbReference type="SAM" id="MobiDB-lite"/>
    </source>
</evidence>
<name>X6P101_RETFI</name>
<reference evidence="2 3" key="1">
    <citation type="journal article" date="2013" name="Curr. Biol.">
        <title>The Genome of the Foraminiferan Reticulomyxa filosa.</title>
        <authorList>
            <person name="Glockner G."/>
            <person name="Hulsmann N."/>
            <person name="Schleicher M."/>
            <person name="Noegel A.A."/>
            <person name="Eichinger L."/>
            <person name="Gallinger C."/>
            <person name="Pawlowski J."/>
            <person name="Sierra R."/>
            <person name="Euteneuer U."/>
            <person name="Pillet L."/>
            <person name="Moustafa A."/>
            <person name="Platzer M."/>
            <person name="Groth M."/>
            <person name="Szafranski K."/>
            <person name="Schliwa M."/>
        </authorList>
    </citation>
    <scope>NUCLEOTIDE SEQUENCE [LARGE SCALE GENOMIC DNA]</scope>
</reference>
<sequence length="510" mass="58885">MFTKMLTIAQQLEKIHEKLDILRHVQVELNKLEDSHHYKLGGLRRTEEKLLGKLSRMKYAKSQAERVGSAERSHHHWAFAKLDYTLNMTQEQSQFLQKRLTNEFLSIPYQYIHIYVYICTYVYIINADEAKELQTELKNNERFSKDLRTFFEALKRLSDVQQLMIKDLETAVDNTEADLVQVRYEMSKIRHATFAKLYELHKNIEIADTLDLGQRRVSVANATEIERERRHHATKIQRQLSSLQSQLREIDVGPYTTRLEEMVDCEVIMSDSKLKAFFCVFVQCFCQTLIDVHLLNVYMDDNNNNNNNNNQTPDTRNVDPLAHFYGIHNVLDAIPSNTSSSSSSSSSTSLSLDNKRKKIGQFIRVLQAAIAREKQATLLRRGSTADDEEQSQSQSQSQLQLQPQSQLRSNNNRTPPNDLKVKMEDLVPIALLVGRKLTCDSNVRLHIDETDNLLVPKLAETRCLNIFTAVVYGVDIFPTVPLSVVEVCKKNASYISFMCIYVYVIFAIFY</sequence>
<feature type="compositionally biased region" description="Low complexity" evidence="1">
    <location>
        <begin position="391"/>
        <end position="407"/>
    </location>
</feature>
<dbReference type="EMBL" id="ASPP01004360">
    <property type="protein sequence ID" value="ETO32250.1"/>
    <property type="molecule type" value="Genomic_DNA"/>
</dbReference>